<feature type="compositionally biased region" description="Polar residues" evidence="1">
    <location>
        <begin position="35"/>
        <end position="56"/>
    </location>
</feature>
<dbReference type="SUPFAM" id="SSF56219">
    <property type="entry name" value="DNase I-like"/>
    <property type="match status" value="1"/>
</dbReference>
<dbReference type="EMBL" id="CAJOBF010000449">
    <property type="protein sequence ID" value="CAF3819347.1"/>
    <property type="molecule type" value="Genomic_DNA"/>
</dbReference>
<reference evidence="3" key="1">
    <citation type="submission" date="2021-02" db="EMBL/GenBank/DDBJ databases">
        <authorList>
            <person name="Nowell W R."/>
        </authorList>
    </citation>
    <scope>NUCLEOTIDE SEQUENCE</scope>
</reference>
<gene>
    <name evidence="3" type="ORF">UXM345_LOCUS5882</name>
</gene>
<dbReference type="InterPro" id="IPR036691">
    <property type="entry name" value="Endo/exonu/phosph_ase_sf"/>
</dbReference>
<protein>
    <recommendedName>
        <fullName evidence="2">Endonuclease/exonuclease/phosphatase domain-containing protein</fullName>
    </recommendedName>
</protein>
<dbReference type="GO" id="GO:0003824">
    <property type="term" value="F:catalytic activity"/>
    <property type="evidence" value="ECO:0007669"/>
    <property type="project" value="InterPro"/>
</dbReference>
<feature type="domain" description="Endonuclease/exonuclease/phosphatase" evidence="2">
    <location>
        <begin position="453"/>
        <end position="520"/>
    </location>
</feature>
<name>A0A819CHD8_9BILA</name>
<organism evidence="3 4">
    <name type="scientific">Rotaria magnacalcarata</name>
    <dbReference type="NCBI Taxonomy" id="392030"/>
    <lineage>
        <taxon>Eukaryota</taxon>
        <taxon>Metazoa</taxon>
        <taxon>Spiralia</taxon>
        <taxon>Gnathifera</taxon>
        <taxon>Rotifera</taxon>
        <taxon>Eurotatoria</taxon>
        <taxon>Bdelloidea</taxon>
        <taxon>Philodinida</taxon>
        <taxon>Philodinidae</taxon>
        <taxon>Rotaria</taxon>
    </lineage>
</organism>
<sequence length="523" mass="59821">MTNAFNNQYTNMTSKVKDNLCDNNHEIIQELIQLRNGNDSSPNKDVQKMNSKTQSDSQDDDHNPFIFITKGGLTIDGHIIELNESLAPPRLLFCSKRNDPEHVRKHSNLKYEAYRSCGEDKSTGNHNGCNICCHRCKTNHLATDYKCQFLMDYRRALLQRLKQKSYLLPPNVKLFIPTECRDDGEKNNKIVSSRNSMGNNTVFNGTSNDQAQHLPFNINSHSWSSLEKHRSNHINLTIDAALWKEIKNNENEIEKLREEFNNKIQLSQTIYQNENVEWCNTIINDFIPLLSSTLTLFQKLTTNYNEKNKMNGNTNETRQLVQYISNSIECMKERNDALITSQKSLNNLVDQQGLNTHVANVDLLLSNYQPHICILTGVGTAMRKQIKFPNYHAVSQPGTNSFGGVIILYQFHLECKVVEKYLNFLMIKLTSNHDDIHIGAIHVPPNSVPPFQLLSKYQNKSFYIFGDFNAKHKNWGCKMNNTSGVHLLNWFEPTGNEIIAPTKPTSKRSDAIIDFGITHDAKG</sequence>
<dbReference type="Gene3D" id="3.60.10.10">
    <property type="entry name" value="Endonuclease/exonuclease/phosphatase"/>
    <property type="match status" value="1"/>
</dbReference>
<dbReference type="InterPro" id="IPR005135">
    <property type="entry name" value="Endo/exonuclease/phosphatase"/>
</dbReference>
<evidence type="ECO:0000313" key="4">
    <source>
        <dbReference type="Proteomes" id="UP000663842"/>
    </source>
</evidence>
<dbReference type="Pfam" id="PF14529">
    <property type="entry name" value="Exo_endo_phos_2"/>
    <property type="match status" value="1"/>
</dbReference>
<accession>A0A819CHD8</accession>
<evidence type="ECO:0000313" key="3">
    <source>
        <dbReference type="EMBL" id="CAF3819347.1"/>
    </source>
</evidence>
<evidence type="ECO:0000256" key="1">
    <source>
        <dbReference type="SAM" id="MobiDB-lite"/>
    </source>
</evidence>
<proteinExistence type="predicted"/>
<comment type="caution">
    <text evidence="3">The sequence shown here is derived from an EMBL/GenBank/DDBJ whole genome shotgun (WGS) entry which is preliminary data.</text>
</comment>
<dbReference type="AlphaFoldDB" id="A0A819CHD8"/>
<dbReference type="Proteomes" id="UP000663842">
    <property type="component" value="Unassembled WGS sequence"/>
</dbReference>
<evidence type="ECO:0000259" key="2">
    <source>
        <dbReference type="Pfam" id="PF14529"/>
    </source>
</evidence>
<feature type="region of interest" description="Disordered" evidence="1">
    <location>
        <begin position="35"/>
        <end position="62"/>
    </location>
</feature>